<dbReference type="InterPro" id="IPR018060">
    <property type="entry name" value="HTH_AraC"/>
</dbReference>
<dbReference type="PROSITE" id="PS01124">
    <property type="entry name" value="HTH_ARAC_FAMILY_2"/>
    <property type="match status" value="1"/>
</dbReference>
<dbReference type="Pfam" id="PF12833">
    <property type="entry name" value="HTH_18"/>
    <property type="match status" value="1"/>
</dbReference>
<dbReference type="Proteomes" id="UP001143372">
    <property type="component" value="Unassembled WGS sequence"/>
</dbReference>
<dbReference type="InterPro" id="IPR009594">
    <property type="entry name" value="Tscrpt_reg_HTH_AraC_N"/>
</dbReference>
<protein>
    <submittedName>
        <fullName evidence="4">AraC family transcriptional regulator</fullName>
    </submittedName>
</protein>
<dbReference type="GO" id="GO:0043565">
    <property type="term" value="F:sequence-specific DNA binding"/>
    <property type="evidence" value="ECO:0007669"/>
    <property type="project" value="InterPro"/>
</dbReference>
<dbReference type="GO" id="GO:0003700">
    <property type="term" value="F:DNA-binding transcription factor activity"/>
    <property type="evidence" value="ECO:0007669"/>
    <property type="project" value="InterPro"/>
</dbReference>
<feature type="domain" description="HTH araC/xylS-type" evidence="3">
    <location>
        <begin position="187"/>
        <end position="284"/>
    </location>
</feature>
<keyword evidence="5" id="KW-1185">Reference proteome</keyword>
<evidence type="ECO:0000256" key="1">
    <source>
        <dbReference type="ARBA" id="ARBA00023015"/>
    </source>
</evidence>
<keyword evidence="2" id="KW-0804">Transcription</keyword>
<proteinExistence type="predicted"/>
<dbReference type="SMART" id="SM00342">
    <property type="entry name" value="HTH_ARAC"/>
    <property type="match status" value="1"/>
</dbReference>
<dbReference type="EMBL" id="BSFI01000023">
    <property type="protein sequence ID" value="GLK69861.1"/>
    <property type="molecule type" value="Genomic_DNA"/>
</dbReference>
<evidence type="ECO:0000313" key="5">
    <source>
        <dbReference type="Proteomes" id="UP001143372"/>
    </source>
</evidence>
<dbReference type="Pfam" id="PF06719">
    <property type="entry name" value="AraC_N"/>
    <property type="match status" value="1"/>
</dbReference>
<accession>A0A9W6J4W7</accession>
<reference evidence="4" key="1">
    <citation type="journal article" date="2014" name="Int. J. Syst. Evol. Microbiol.">
        <title>Complete genome sequence of Corynebacterium casei LMG S-19264T (=DSM 44701T), isolated from a smear-ripened cheese.</title>
        <authorList>
            <consortium name="US DOE Joint Genome Institute (JGI-PGF)"/>
            <person name="Walter F."/>
            <person name="Albersmeier A."/>
            <person name="Kalinowski J."/>
            <person name="Ruckert C."/>
        </authorList>
    </citation>
    <scope>NUCLEOTIDE SEQUENCE</scope>
    <source>
        <strain evidence="4">VKM B-2347</strain>
    </source>
</reference>
<keyword evidence="1" id="KW-0805">Transcription regulation</keyword>
<comment type="caution">
    <text evidence="4">The sequence shown here is derived from an EMBL/GenBank/DDBJ whole genome shotgun (WGS) entry which is preliminary data.</text>
</comment>
<dbReference type="InterPro" id="IPR009057">
    <property type="entry name" value="Homeodomain-like_sf"/>
</dbReference>
<organism evidence="4 5">
    <name type="scientific">Hansschlegelia plantiphila</name>
    <dbReference type="NCBI Taxonomy" id="374655"/>
    <lineage>
        <taxon>Bacteria</taxon>
        <taxon>Pseudomonadati</taxon>
        <taxon>Pseudomonadota</taxon>
        <taxon>Alphaproteobacteria</taxon>
        <taxon>Hyphomicrobiales</taxon>
        <taxon>Methylopilaceae</taxon>
        <taxon>Hansschlegelia</taxon>
    </lineage>
</organism>
<name>A0A9W6J4W7_9HYPH</name>
<dbReference type="SUPFAM" id="SSF46689">
    <property type="entry name" value="Homeodomain-like"/>
    <property type="match status" value="2"/>
</dbReference>
<dbReference type="PANTHER" id="PTHR43436">
    <property type="entry name" value="ARAC-FAMILY TRANSCRIPTIONAL REGULATOR"/>
    <property type="match status" value="1"/>
</dbReference>
<evidence type="ECO:0000256" key="2">
    <source>
        <dbReference type="ARBA" id="ARBA00023163"/>
    </source>
</evidence>
<evidence type="ECO:0000313" key="4">
    <source>
        <dbReference type="EMBL" id="GLK69861.1"/>
    </source>
</evidence>
<sequence>MDDLLTEMRARVLRHADGPLRDIIPRVVIGMQCGETRPAPSLYEPMHCVVLQGAKQVTIGDRTLRYDAASYFVASLDLPATSCVVEADARKPYIVLGLRIDPERLASLIPGAPAGPEPEVPAFGVSPITRELLEIWLRIIRLFETPEDAAALAPLAEQELLYRLLRGPQGGVLRQFARADSRLSRIRRAIADIRAGFDKPLRVEDLAQGAGMSPASFHRHFKAATAMSPLQYQKTLRLQHARNLLIANEEAARAAYAVGYESASQFSREYARLFGAPPARDAARLRALGELPA</sequence>
<reference evidence="4" key="2">
    <citation type="submission" date="2023-01" db="EMBL/GenBank/DDBJ databases">
        <authorList>
            <person name="Sun Q."/>
            <person name="Evtushenko L."/>
        </authorList>
    </citation>
    <scope>NUCLEOTIDE SEQUENCE</scope>
    <source>
        <strain evidence="4">VKM B-2347</strain>
    </source>
</reference>
<gene>
    <name evidence="4" type="ORF">GCM10008179_34990</name>
</gene>
<dbReference type="Gene3D" id="1.10.10.60">
    <property type="entry name" value="Homeodomain-like"/>
    <property type="match status" value="2"/>
</dbReference>
<evidence type="ECO:0000259" key="3">
    <source>
        <dbReference type="PROSITE" id="PS01124"/>
    </source>
</evidence>
<dbReference type="PANTHER" id="PTHR43436:SF1">
    <property type="entry name" value="TRANSCRIPTIONAL REGULATORY PROTEIN"/>
    <property type="match status" value="1"/>
</dbReference>
<dbReference type="AlphaFoldDB" id="A0A9W6J4W7"/>